<accession>A0A9D7SZM4</accession>
<dbReference type="NCBIfam" id="TIGR00010">
    <property type="entry name" value="YchF/TatD family DNA exonuclease"/>
    <property type="match status" value="1"/>
</dbReference>
<comment type="similarity">
    <text evidence="1">Belongs to the metallo-dependent hydrolases superfamily. TatD-type hydrolase family.</text>
</comment>
<dbReference type="FunFam" id="3.20.20.140:FF:000005">
    <property type="entry name" value="TatD family hydrolase"/>
    <property type="match status" value="1"/>
</dbReference>
<evidence type="ECO:0000256" key="1">
    <source>
        <dbReference type="ARBA" id="ARBA00009275"/>
    </source>
</evidence>
<dbReference type="AlphaFoldDB" id="A0A9D7SZM4"/>
<sequence length="257" mass="29065">MYWIDTHCHLFASEFEDDRMEMIHRALDSNVMQMMLPNIDMDSLPAMMALAKSFPDNCIPMLGLHPCSVKEGFEDVLTQMKIEIQKGGFYGIGETGVDLYWETKTKDIQIAAFEEQIEWGREFDLPIIIHSRETLDLTIDIINQKQDGSLRGIFHCFGGDYAQAMRIYELGFKIGIGGVITFKKSELGQLLPLIPSEIIVLETDAPYLAPVPHRGKRNESSYLLIIAEKIAQSLNLPLEEVAKLTTRNAHDVFGKKG</sequence>
<feature type="binding site" evidence="4">
    <location>
        <position position="94"/>
    </location>
    <ligand>
        <name>a divalent metal cation</name>
        <dbReference type="ChEBI" id="CHEBI:60240"/>
        <label>1</label>
    </ligand>
</feature>
<dbReference type="SUPFAM" id="SSF51556">
    <property type="entry name" value="Metallo-dependent hydrolases"/>
    <property type="match status" value="1"/>
</dbReference>
<dbReference type="PROSITE" id="PS01091">
    <property type="entry name" value="TATD_3"/>
    <property type="match status" value="1"/>
</dbReference>
<organism evidence="5 6">
    <name type="scientific">Candidatus Opimibacter skivensis</name>
    <dbReference type="NCBI Taxonomy" id="2982028"/>
    <lineage>
        <taxon>Bacteria</taxon>
        <taxon>Pseudomonadati</taxon>
        <taxon>Bacteroidota</taxon>
        <taxon>Saprospiria</taxon>
        <taxon>Saprospirales</taxon>
        <taxon>Saprospiraceae</taxon>
        <taxon>Candidatus Opimibacter</taxon>
    </lineage>
</organism>
<dbReference type="GO" id="GO:0016788">
    <property type="term" value="F:hydrolase activity, acting on ester bonds"/>
    <property type="evidence" value="ECO:0007669"/>
    <property type="project" value="InterPro"/>
</dbReference>
<reference evidence="5 6" key="1">
    <citation type="submission" date="2020-10" db="EMBL/GenBank/DDBJ databases">
        <title>Connecting structure to function with the recovery of over 1000 high-quality activated sludge metagenome-assembled genomes encoding full-length rRNA genes using long-read sequencing.</title>
        <authorList>
            <person name="Singleton C.M."/>
            <person name="Petriglieri F."/>
            <person name="Kristensen J.M."/>
            <person name="Kirkegaard R.H."/>
            <person name="Michaelsen T.Y."/>
            <person name="Andersen M.H."/>
            <person name="Karst S.M."/>
            <person name="Dueholm M.S."/>
            <person name="Nielsen P.H."/>
            <person name="Albertsen M."/>
        </authorList>
    </citation>
    <scope>NUCLEOTIDE SEQUENCE [LARGE SCALE GENOMIC DNA]</scope>
    <source>
        <strain evidence="5">Ribe_18-Q3-R11-54_MAXAC.273</strain>
    </source>
</reference>
<dbReference type="GO" id="GO:0046872">
    <property type="term" value="F:metal ion binding"/>
    <property type="evidence" value="ECO:0007669"/>
    <property type="project" value="UniProtKB-KW"/>
</dbReference>
<evidence type="ECO:0000313" key="5">
    <source>
        <dbReference type="EMBL" id="MBK9984530.1"/>
    </source>
</evidence>
<evidence type="ECO:0000313" key="6">
    <source>
        <dbReference type="Proteomes" id="UP000808337"/>
    </source>
</evidence>
<dbReference type="GO" id="GO:0004536">
    <property type="term" value="F:DNA nuclease activity"/>
    <property type="evidence" value="ECO:0007669"/>
    <property type="project" value="InterPro"/>
</dbReference>
<dbReference type="Proteomes" id="UP000808337">
    <property type="component" value="Unassembled WGS sequence"/>
</dbReference>
<dbReference type="CDD" id="cd01310">
    <property type="entry name" value="TatD_DNAse"/>
    <property type="match status" value="1"/>
</dbReference>
<feature type="binding site" evidence="4">
    <location>
        <position position="155"/>
    </location>
    <ligand>
        <name>a divalent metal cation</name>
        <dbReference type="ChEBI" id="CHEBI:60240"/>
        <label>2</label>
    </ligand>
</feature>
<dbReference type="PANTHER" id="PTHR46124">
    <property type="entry name" value="D-AMINOACYL-TRNA DEACYLASE"/>
    <property type="match status" value="1"/>
</dbReference>
<feature type="binding site" evidence="4">
    <location>
        <position position="7"/>
    </location>
    <ligand>
        <name>a divalent metal cation</name>
        <dbReference type="ChEBI" id="CHEBI:60240"/>
        <label>1</label>
    </ligand>
</feature>
<dbReference type="PROSITE" id="PS01090">
    <property type="entry name" value="TATD_2"/>
    <property type="match status" value="1"/>
</dbReference>
<dbReference type="InterPro" id="IPR001130">
    <property type="entry name" value="TatD-like"/>
</dbReference>
<proteinExistence type="inferred from homology"/>
<dbReference type="PANTHER" id="PTHR46124:SF4">
    <property type="entry name" value="HYDROLASE TATD"/>
    <property type="match status" value="1"/>
</dbReference>
<dbReference type="Pfam" id="PF01026">
    <property type="entry name" value="TatD_DNase"/>
    <property type="match status" value="1"/>
</dbReference>
<name>A0A9D7SZM4_9BACT</name>
<evidence type="ECO:0000256" key="4">
    <source>
        <dbReference type="PIRSR" id="PIRSR005902-1"/>
    </source>
</evidence>
<evidence type="ECO:0000256" key="2">
    <source>
        <dbReference type="ARBA" id="ARBA00022723"/>
    </source>
</evidence>
<dbReference type="Gene3D" id="3.20.20.140">
    <property type="entry name" value="Metal-dependent hydrolases"/>
    <property type="match status" value="1"/>
</dbReference>
<dbReference type="GO" id="GO:0005829">
    <property type="term" value="C:cytosol"/>
    <property type="evidence" value="ECO:0007669"/>
    <property type="project" value="TreeGrafter"/>
</dbReference>
<feature type="binding site" evidence="4">
    <location>
        <position position="130"/>
    </location>
    <ligand>
        <name>a divalent metal cation</name>
        <dbReference type="ChEBI" id="CHEBI:60240"/>
        <label>2</label>
    </ligand>
</feature>
<feature type="binding site" evidence="4">
    <location>
        <position position="9"/>
    </location>
    <ligand>
        <name>a divalent metal cation</name>
        <dbReference type="ChEBI" id="CHEBI:60240"/>
        <label>1</label>
    </ligand>
</feature>
<dbReference type="EMBL" id="JADKGY010000029">
    <property type="protein sequence ID" value="MBK9984530.1"/>
    <property type="molecule type" value="Genomic_DNA"/>
</dbReference>
<keyword evidence="2 4" id="KW-0479">Metal-binding</keyword>
<dbReference type="PIRSF" id="PIRSF005902">
    <property type="entry name" value="DNase_TatD"/>
    <property type="match status" value="1"/>
</dbReference>
<dbReference type="InterPro" id="IPR015991">
    <property type="entry name" value="TatD/YcfH-like"/>
</dbReference>
<protein>
    <submittedName>
        <fullName evidence="5">TatD family hydrolase</fullName>
    </submittedName>
</protein>
<gene>
    <name evidence="5" type="ORF">IPP15_19560</name>
</gene>
<feature type="binding site" evidence="4">
    <location>
        <position position="204"/>
    </location>
    <ligand>
        <name>a divalent metal cation</name>
        <dbReference type="ChEBI" id="CHEBI:60240"/>
        <label>1</label>
    </ligand>
</feature>
<dbReference type="InterPro" id="IPR032466">
    <property type="entry name" value="Metal_Hydrolase"/>
</dbReference>
<comment type="caution">
    <text evidence="5">The sequence shown here is derived from an EMBL/GenBank/DDBJ whole genome shotgun (WGS) entry which is preliminary data.</text>
</comment>
<dbReference type="InterPro" id="IPR018228">
    <property type="entry name" value="DNase_TatD-rel_CS"/>
</dbReference>
<keyword evidence="3 5" id="KW-0378">Hydrolase</keyword>
<evidence type="ECO:0000256" key="3">
    <source>
        <dbReference type="ARBA" id="ARBA00022801"/>
    </source>
</evidence>